<evidence type="ECO:0000313" key="3">
    <source>
        <dbReference type="Proteomes" id="UP000014137"/>
    </source>
</evidence>
<evidence type="ECO:0000313" key="2">
    <source>
        <dbReference type="EMBL" id="EMD21945.1"/>
    </source>
</evidence>
<organism evidence="2 3">
    <name type="scientific">Amycolatopsis azurea DSM 43854</name>
    <dbReference type="NCBI Taxonomy" id="1238180"/>
    <lineage>
        <taxon>Bacteria</taxon>
        <taxon>Bacillati</taxon>
        <taxon>Actinomycetota</taxon>
        <taxon>Actinomycetes</taxon>
        <taxon>Pseudonocardiales</taxon>
        <taxon>Pseudonocardiaceae</taxon>
        <taxon>Amycolatopsis</taxon>
    </lineage>
</organism>
<comment type="caution">
    <text evidence="2">The sequence shown here is derived from an EMBL/GenBank/DDBJ whole genome shotgun (WGS) entry which is preliminary data.</text>
</comment>
<feature type="compositionally biased region" description="Basic and acidic residues" evidence="1">
    <location>
        <begin position="36"/>
        <end position="50"/>
    </location>
</feature>
<gene>
    <name evidence="2" type="ORF">C791_0566</name>
</gene>
<dbReference type="PATRIC" id="fig|1238180.3.peg.8298"/>
<proteinExistence type="predicted"/>
<reference evidence="2 3" key="1">
    <citation type="submission" date="2012-10" db="EMBL/GenBank/DDBJ databases">
        <title>Genome assembly of Amycolatopsis azurea DSM 43854.</title>
        <authorList>
            <person name="Khatri I."/>
            <person name="Kaur I."/>
            <person name="Subramanian S."/>
            <person name="Mayilraj S."/>
        </authorList>
    </citation>
    <scope>NUCLEOTIDE SEQUENCE [LARGE SCALE GENOMIC DNA]</scope>
    <source>
        <strain evidence="2 3">DSM 43854</strain>
    </source>
</reference>
<sequence>MCPDHEWRHHPTLSRFGQVDRPFGRGPVGCTLPSEMKTDTLFKTTERAEA</sequence>
<feature type="region of interest" description="Disordered" evidence="1">
    <location>
        <begin position="16"/>
        <end position="50"/>
    </location>
</feature>
<name>M2PQZ3_9PSEU</name>
<dbReference type="EMBL" id="ANMG01000109">
    <property type="protein sequence ID" value="EMD21945.1"/>
    <property type="molecule type" value="Genomic_DNA"/>
</dbReference>
<dbReference type="AlphaFoldDB" id="M2PQZ3"/>
<evidence type="ECO:0000256" key="1">
    <source>
        <dbReference type="SAM" id="MobiDB-lite"/>
    </source>
</evidence>
<dbReference type="Proteomes" id="UP000014137">
    <property type="component" value="Unassembled WGS sequence"/>
</dbReference>
<protein>
    <submittedName>
        <fullName evidence="2">Uncharacterized protein</fullName>
    </submittedName>
</protein>
<accession>M2PQZ3</accession>